<gene>
    <name evidence="2" type="ORF">SNAT2548_LOCUS20561</name>
</gene>
<feature type="transmembrane region" description="Helical" evidence="1">
    <location>
        <begin position="232"/>
        <end position="252"/>
    </location>
</feature>
<protein>
    <submittedName>
        <fullName evidence="2">Uncharacterized protein</fullName>
    </submittedName>
</protein>
<sequence length="284" mass="30968">MDTDGVCRVKAHATSYFVQDPSVHAAAHHNSFLAFCIGGACMWLMAFVVWYVPVSAAPKLRLLAMIAFGLRGLGYVMEGLARIIWNETDNVPYVFSARIIVVLSLGIWILMANGLGEALWPSKRLLWLSAWLTTPVLIATSIALLILFTEQRTLVFMCTTLLVDLYWASMWAATLIFPVPSLTRCAASLQAGMLAMAALVSALPAALEETCGAPAHVSCYKDCLLVGPGWHYLLWSFFVSIFHAGNVAFYLVDPAKVDVKWPPLGAPTAEPAENAEDEATESQT</sequence>
<comment type="caution">
    <text evidence="2">The sequence shown here is derived from an EMBL/GenBank/DDBJ whole genome shotgun (WGS) entry which is preliminary data.</text>
</comment>
<evidence type="ECO:0000256" key="1">
    <source>
        <dbReference type="SAM" id="Phobius"/>
    </source>
</evidence>
<evidence type="ECO:0000313" key="2">
    <source>
        <dbReference type="EMBL" id="CAE7376381.1"/>
    </source>
</evidence>
<feature type="transmembrane region" description="Helical" evidence="1">
    <location>
        <begin position="125"/>
        <end position="148"/>
    </location>
</feature>
<keyword evidence="1" id="KW-1133">Transmembrane helix</keyword>
<accession>A0A812Q5K1</accession>
<dbReference type="AlphaFoldDB" id="A0A812Q5K1"/>
<feature type="transmembrane region" description="Helical" evidence="1">
    <location>
        <begin position="91"/>
        <end position="113"/>
    </location>
</feature>
<feature type="transmembrane region" description="Helical" evidence="1">
    <location>
        <begin position="32"/>
        <end position="52"/>
    </location>
</feature>
<organism evidence="2 3">
    <name type="scientific">Symbiodinium natans</name>
    <dbReference type="NCBI Taxonomy" id="878477"/>
    <lineage>
        <taxon>Eukaryota</taxon>
        <taxon>Sar</taxon>
        <taxon>Alveolata</taxon>
        <taxon>Dinophyceae</taxon>
        <taxon>Suessiales</taxon>
        <taxon>Symbiodiniaceae</taxon>
        <taxon>Symbiodinium</taxon>
    </lineage>
</organism>
<dbReference type="EMBL" id="CAJNDS010002213">
    <property type="protein sequence ID" value="CAE7376381.1"/>
    <property type="molecule type" value="Genomic_DNA"/>
</dbReference>
<feature type="transmembrane region" description="Helical" evidence="1">
    <location>
        <begin position="64"/>
        <end position="85"/>
    </location>
</feature>
<evidence type="ECO:0000313" key="3">
    <source>
        <dbReference type="Proteomes" id="UP000604046"/>
    </source>
</evidence>
<name>A0A812Q5K1_9DINO</name>
<proteinExistence type="predicted"/>
<keyword evidence="3" id="KW-1185">Reference proteome</keyword>
<reference evidence="2" key="1">
    <citation type="submission" date="2021-02" db="EMBL/GenBank/DDBJ databases">
        <authorList>
            <person name="Dougan E. K."/>
            <person name="Rhodes N."/>
            <person name="Thang M."/>
            <person name="Chan C."/>
        </authorList>
    </citation>
    <scope>NUCLEOTIDE SEQUENCE</scope>
</reference>
<keyword evidence="1" id="KW-0472">Membrane</keyword>
<keyword evidence="1" id="KW-0812">Transmembrane</keyword>
<dbReference type="Proteomes" id="UP000604046">
    <property type="component" value="Unassembled WGS sequence"/>
</dbReference>
<feature type="transmembrane region" description="Helical" evidence="1">
    <location>
        <begin position="154"/>
        <end position="177"/>
    </location>
</feature>